<accession>A0A1G7FU68</accession>
<organism evidence="1 2">
    <name type="scientific">Ruegeria marina</name>
    <dbReference type="NCBI Taxonomy" id="639004"/>
    <lineage>
        <taxon>Bacteria</taxon>
        <taxon>Pseudomonadati</taxon>
        <taxon>Pseudomonadota</taxon>
        <taxon>Alphaproteobacteria</taxon>
        <taxon>Rhodobacterales</taxon>
        <taxon>Roseobacteraceae</taxon>
        <taxon>Ruegeria</taxon>
    </lineage>
</organism>
<keyword evidence="2" id="KW-1185">Reference proteome</keyword>
<gene>
    <name evidence="1" type="ORF">SAMN04488239_1423</name>
</gene>
<proteinExistence type="predicted"/>
<evidence type="ECO:0000313" key="1">
    <source>
        <dbReference type="EMBL" id="SDE79401.1"/>
    </source>
</evidence>
<evidence type="ECO:0000313" key="2">
    <source>
        <dbReference type="Proteomes" id="UP000199628"/>
    </source>
</evidence>
<sequence length="61" mass="7090">MNTVWELFFGREWLIFSKGVASRKDGRKVDQESRAEECRVSEKVWNSAIYLGPGGPLMRDR</sequence>
<dbReference type="Proteomes" id="UP000199628">
    <property type="component" value="Unassembled WGS sequence"/>
</dbReference>
<protein>
    <submittedName>
        <fullName evidence="1">Uncharacterized protein</fullName>
    </submittedName>
</protein>
<dbReference type="AlphaFoldDB" id="A0A1G7FU68"/>
<dbReference type="EMBL" id="FMZV01000042">
    <property type="protein sequence ID" value="SDE79401.1"/>
    <property type="molecule type" value="Genomic_DNA"/>
</dbReference>
<reference evidence="2" key="1">
    <citation type="submission" date="2016-10" db="EMBL/GenBank/DDBJ databases">
        <authorList>
            <person name="Varghese N."/>
            <person name="Submissions S."/>
        </authorList>
    </citation>
    <scope>NUCLEOTIDE SEQUENCE [LARGE SCALE GENOMIC DNA]</scope>
    <source>
        <strain evidence="2">CGMCC 1.9108</strain>
    </source>
</reference>
<name>A0A1G7FU68_9RHOB</name>